<dbReference type="EMBL" id="UOFH01000199">
    <property type="protein sequence ID" value="VAW61868.1"/>
    <property type="molecule type" value="Genomic_DNA"/>
</dbReference>
<organism evidence="1">
    <name type="scientific">hydrothermal vent metagenome</name>
    <dbReference type="NCBI Taxonomy" id="652676"/>
    <lineage>
        <taxon>unclassified sequences</taxon>
        <taxon>metagenomes</taxon>
        <taxon>ecological metagenomes</taxon>
    </lineage>
</organism>
<proteinExistence type="predicted"/>
<evidence type="ECO:0000313" key="1">
    <source>
        <dbReference type="EMBL" id="VAW61868.1"/>
    </source>
</evidence>
<dbReference type="PROSITE" id="PS51257">
    <property type="entry name" value="PROKAR_LIPOPROTEIN"/>
    <property type="match status" value="1"/>
</dbReference>
<name>A0A3B0X0V8_9ZZZZ</name>
<sequence length="362" mass="37419">MKKIAITTFVASTIVLMSGCGSSNGNTPGGVDADPISIVTVEGAQHVLTGVHTTGCYASDGGGRIDRLTVTGTEWTNESDLYADDTCTSTPNRTGKLIGNISKVDDILISGWRGQGDVAPQRADGTGSLSNNEVVSPFNIEITAVIDPTQVFGGGLSIGFQITAFYVFDDTAGAGTYIMYRDDDGAFASASDPYVLNANAGSTFSLPSVAISGDTIELANTSWVSNCYLDGLTYLITSVNYSETAITIVINTFSDVACANPIGEISYGGDLTNSTLSTISSWGGESAPQKQDGSGDLTATENYTQYTLTITASSIEGEGGISIGETFLWGYVVDDSVALATALYGVDNGTAAATGPLFIQGQ</sequence>
<dbReference type="AlphaFoldDB" id="A0A3B0X0V8"/>
<evidence type="ECO:0008006" key="2">
    <source>
        <dbReference type="Google" id="ProtNLM"/>
    </source>
</evidence>
<gene>
    <name evidence="1" type="ORF">MNBD_GAMMA08-2248</name>
</gene>
<accession>A0A3B0X0V8</accession>
<protein>
    <recommendedName>
        <fullName evidence="2">Lipoprotein</fullName>
    </recommendedName>
</protein>
<reference evidence="1" key="1">
    <citation type="submission" date="2018-06" db="EMBL/GenBank/DDBJ databases">
        <authorList>
            <person name="Zhirakovskaya E."/>
        </authorList>
    </citation>
    <scope>NUCLEOTIDE SEQUENCE</scope>
</reference>